<dbReference type="EMBL" id="CVRI01000041">
    <property type="protein sequence ID" value="CRK95269.1"/>
    <property type="molecule type" value="Genomic_DNA"/>
</dbReference>
<organism evidence="2 3">
    <name type="scientific">Clunio marinus</name>
    <dbReference type="NCBI Taxonomy" id="568069"/>
    <lineage>
        <taxon>Eukaryota</taxon>
        <taxon>Metazoa</taxon>
        <taxon>Ecdysozoa</taxon>
        <taxon>Arthropoda</taxon>
        <taxon>Hexapoda</taxon>
        <taxon>Insecta</taxon>
        <taxon>Pterygota</taxon>
        <taxon>Neoptera</taxon>
        <taxon>Endopterygota</taxon>
        <taxon>Diptera</taxon>
        <taxon>Nematocera</taxon>
        <taxon>Chironomoidea</taxon>
        <taxon>Chironomidae</taxon>
        <taxon>Clunio</taxon>
    </lineage>
</organism>
<feature type="transmembrane region" description="Helical" evidence="1">
    <location>
        <begin position="41"/>
        <end position="62"/>
    </location>
</feature>
<name>A0A1J1I4R2_9DIPT</name>
<dbReference type="AlphaFoldDB" id="A0A1J1I4R2"/>
<evidence type="ECO:0000313" key="2">
    <source>
        <dbReference type="EMBL" id="CRK95269.1"/>
    </source>
</evidence>
<keyword evidence="1" id="KW-1133">Transmembrane helix</keyword>
<keyword evidence="1" id="KW-0812">Transmembrane</keyword>
<reference evidence="2 3" key="1">
    <citation type="submission" date="2015-04" db="EMBL/GenBank/DDBJ databases">
        <authorList>
            <person name="Syromyatnikov M.Y."/>
            <person name="Popov V.N."/>
        </authorList>
    </citation>
    <scope>NUCLEOTIDE SEQUENCE [LARGE SCALE GENOMIC DNA]</scope>
</reference>
<keyword evidence="1" id="KW-0472">Membrane</keyword>
<protein>
    <submittedName>
        <fullName evidence="2">CLUMA_CG008789, isoform A</fullName>
    </submittedName>
</protein>
<dbReference type="Proteomes" id="UP000183832">
    <property type="component" value="Unassembled WGS sequence"/>
</dbReference>
<keyword evidence="3" id="KW-1185">Reference proteome</keyword>
<proteinExistence type="predicted"/>
<evidence type="ECO:0000256" key="1">
    <source>
        <dbReference type="SAM" id="Phobius"/>
    </source>
</evidence>
<accession>A0A1J1I4R2</accession>
<gene>
    <name evidence="2" type="ORF">CLUMA_CG008789</name>
</gene>
<evidence type="ECO:0000313" key="3">
    <source>
        <dbReference type="Proteomes" id="UP000183832"/>
    </source>
</evidence>
<sequence length="81" mass="9479">MYRVDIKKRNKQELNNKIVCNWINKRKNVGGNAKGHLRLSLALLILRSWLILSTLLFAITLFDNHLSVIGQHNKYSNDYEL</sequence>